<keyword evidence="3 8" id="KW-0812">Transmembrane</keyword>
<dbReference type="InterPro" id="IPR003593">
    <property type="entry name" value="AAA+_ATPase"/>
</dbReference>
<dbReference type="CDD" id="cd18547">
    <property type="entry name" value="ABC_6TM_Tm288_like"/>
    <property type="match status" value="1"/>
</dbReference>
<dbReference type="GO" id="GO:0015421">
    <property type="term" value="F:ABC-type oligopeptide transporter activity"/>
    <property type="evidence" value="ECO:0007669"/>
    <property type="project" value="TreeGrafter"/>
</dbReference>
<accession>A0A1X6WMS2</accession>
<evidence type="ECO:0000256" key="5">
    <source>
        <dbReference type="ARBA" id="ARBA00022840"/>
    </source>
</evidence>
<feature type="transmembrane region" description="Helical" evidence="8">
    <location>
        <begin position="167"/>
        <end position="186"/>
    </location>
</feature>
<evidence type="ECO:0000256" key="8">
    <source>
        <dbReference type="SAM" id="Phobius"/>
    </source>
</evidence>
<keyword evidence="12" id="KW-1185">Reference proteome</keyword>
<dbReference type="InterPro" id="IPR003439">
    <property type="entry name" value="ABC_transporter-like_ATP-bd"/>
</dbReference>
<dbReference type="SUPFAM" id="SSF52540">
    <property type="entry name" value="P-loop containing nucleoside triphosphate hydrolases"/>
    <property type="match status" value="1"/>
</dbReference>
<organism evidence="11 12">
    <name type="scientific">Vagococcus fluvialis bH819</name>
    <dbReference type="NCBI Taxonomy" id="1255619"/>
    <lineage>
        <taxon>Bacteria</taxon>
        <taxon>Bacillati</taxon>
        <taxon>Bacillota</taxon>
        <taxon>Bacilli</taxon>
        <taxon>Lactobacillales</taxon>
        <taxon>Enterococcaceae</taxon>
        <taxon>Vagococcus</taxon>
    </lineage>
</organism>
<dbReference type="InterPro" id="IPR011527">
    <property type="entry name" value="ABC1_TM_dom"/>
</dbReference>
<keyword evidence="2" id="KW-0813">Transport</keyword>
<keyword evidence="4" id="KW-0547">Nucleotide-binding</keyword>
<evidence type="ECO:0000256" key="2">
    <source>
        <dbReference type="ARBA" id="ARBA00022448"/>
    </source>
</evidence>
<dbReference type="PROSITE" id="PS50893">
    <property type="entry name" value="ABC_TRANSPORTER_2"/>
    <property type="match status" value="1"/>
</dbReference>
<protein>
    <submittedName>
        <fullName evidence="11">Lipid A export ATP-binding/permease protein MsbA</fullName>
    </submittedName>
</protein>
<keyword evidence="7 8" id="KW-0472">Membrane</keyword>
<sequence length="586" mass="66192">MRRKSFSAKSPQRFLTYLTAFKKEIFLATFFGLINGVSVVAMTYFIGQSIDTMIGLQQVNFNKLFHIISLLLGITVVTTFSQWIIQILGNRVAYFSVAKLRKDAFYHLNQLPLKYYDQTAHGDIMSRFTNDLDYVSEACALIFNNVFSGMTIVIISLISMFSLSTTLTIIVLISTALIFLVNWVVATKSQKKFTLQQKTVGDISGFLSETIYQQKVIKAFQFEETSQNNFEILNTRLQEVGQKAQFISSLTNPLSRFIDHLGYLLIGVIGGLLVINSPETMTIGIITSFIIYSSQFSKPFIELSGITTQIQTAIAGLDRVFHLMDQKEELPDSLLTSNFDVISGKIIFKNVDFSYQDNQTLIEDFNLVVQPGETVAIVGKTGAGKSTLVNLLMRFYDVTKGQISIDDIPIQDIPRDKLRQSFGMVLQETWLFDGTIWDNLTFGNPNATKEQVILACKEASIYHFIDTLPNKFNTLLGQSDLIISDGQKQLLTIARTMISQPKMLILDEATSSVDTLTEQQIQTAFLKMMRNKTSFIIAHRLSTIREADKIMVMDQGHVVEIGTHDKLLEIKNGFYYTLYHAQFKHS</sequence>
<dbReference type="EMBL" id="FWFD01000008">
    <property type="protein sequence ID" value="SLM85580.1"/>
    <property type="molecule type" value="Genomic_DNA"/>
</dbReference>
<dbReference type="GO" id="GO:0016887">
    <property type="term" value="F:ATP hydrolysis activity"/>
    <property type="evidence" value="ECO:0007669"/>
    <property type="project" value="InterPro"/>
</dbReference>
<keyword evidence="5 11" id="KW-0067">ATP-binding</keyword>
<dbReference type="InterPro" id="IPR036640">
    <property type="entry name" value="ABC1_TM_sf"/>
</dbReference>
<feature type="domain" description="ABC transporter" evidence="9">
    <location>
        <begin position="346"/>
        <end position="580"/>
    </location>
</feature>
<proteinExistence type="predicted"/>
<dbReference type="Gene3D" id="1.20.1560.10">
    <property type="entry name" value="ABC transporter type 1, transmembrane domain"/>
    <property type="match status" value="1"/>
</dbReference>
<evidence type="ECO:0000256" key="1">
    <source>
        <dbReference type="ARBA" id="ARBA00004651"/>
    </source>
</evidence>
<evidence type="ECO:0000259" key="9">
    <source>
        <dbReference type="PROSITE" id="PS50893"/>
    </source>
</evidence>
<dbReference type="Pfam" id="PF00005">
    <property type="entry name" value="ABC_tran"/>
    <property type="match status" value="1"/>
</dbReference>
<gene>
    <name evidence="11" type="ORF">FM121_05730</name>
</gene>
<dbReference type="SMART" id="SM00382">
    <property type="entry name" value="AAA"/>
    <property type="match status" value="1"/>
</dbReference>
<dbReference type="SUPFAM" id="SSF90123">
    <property type="entry name" value="ABC transporter transmembrane region"/>
    <property type="match status" value="1"/>
</dbReference>
<dbReference type="InterPro" id="IPR039421">
    <property type="entry name" value="Type_1_exporter"/>
</dbReference>
<dbReference type="CDD" id="cd03254">
    <property type="entry name" value="ABCC_Glucan_exporter_like"/>
    <property type="match status" value="1"/>
</dbReference>
<dbReference type="PANTHER" id="PTHR43394">
    <property type="entry name" value="ATP-DEPENDENT PERMEASE MDL1, MITOCHONDRIAL"/>
    <property type="match status" value="1"/>
</dbReference>
<name>A0A1X6WMS2_9ENTE</name>
<feature type="transmembrane region" description="Helical" evidence="8">
    <location>
        <begin position="134"/>
        <end position="161"/>
    </location>
</feature>
<comment type="subcellular location">
    <subcellularLocation>
        <location evidence="1">Cell membrane</location>
        <topology evidence="1">Multi-pass membrane protein</topology>
    </subcellularLocation>
</comment>
<dbReference type="InterPro" id="IPR027417">
    <property type="entry name" value="P-loop_NTPase"/>
</dbReference>
<evidence type="ECO:0000259" key="10">
    <source>
        <dbReference type="PROSITE" id="PS50929"/>
    </source>
</evidence>
<keyword evidence="6 8" id="KW-1133">Transmembrane helix</keyword>
<dbReference type="Gene3D" id="3.40.50.300">
    <property type="entry name" value="P-loop containing nucleotide triphosphate hydrolases"/>
    <property type="match status" value="1"/>
</dbReference>
<dbReference type="AlphaFoldDB" id="A0A1X6WMS2"/>
<evidence type="ECO:0000256" key="3">
    <source>
        <dbReference type="ARBA" id="ARBA00022692"/>
    </source>
</evidence>
<dbReference type="Pfam" id="PF00664">
    <property type="entry name" value="ABC_membrane"/>
    <property type="match status" value="1"/>
</dbReference>
<evidence type="ECO:0000313" key="11">
    <source>
        <dbReference type="EMBL" id="SLM85580.1"/>
    </source>
</evidence>
<feature type="transmembrane region" description="Helical" evidence="8">
    <location>
        <begin position="25"/>
        <end position="46"/>
    </location>
</feature>
<dbReference type="OrthoDB" id="9770415at2"/>
<dbReference type="Proteomes" id="UP000195918">
    <property type="component" value="Unassembled WGS sequence"/>
</dbReference>
<feature type="domain" description="ABC transmembrane type-1" evidence="10">
    <location>
        <begin position="26"/>
        <end position="312"/>
    </location>
</feature>
<evidence type="ECO:0000256" key="7">
    <source>
        <dbReference type="ARBA" id="ARBA00023136"/>
    </source>
</evidence>
<dbReference type="FunFam" id="3.40.50.300:FF:000287">
    <property type="entry name" value="Multidrug ABC transporter ATP-binding protein"/>
    <property type="match status" value="1"/>
</dbReference>
<dbReference type="GO" id="GO:0005524">
    <property type="term" value="F:ATP binding"/>
    <property type="evidence" value="ECO:0007669"/>
    <property type="project" value="UniProtKB-KW"/>
</dbReference>
<dbReference type="PROSITE" id="PS50929">
    <property type="entry name" value="ABC_TM1F"/>
    <property type="match status" value="1"/>
</dbReference>
<feature type="transmembrane region" description="Helical" evidence="8">
    <location>
        <begin position="66"/>
        <end position="85"/>
    </location>
</feature>
<dbReference type="RefSeq" id="WP_086951213.1">
    <property type="nucleotide sequence ID" value="NZ_FWFD01000008.1"/>
</dbReference>
<evidence type="ECO:0000256" key="6">
    <source>
        <dbReference type="ARBA" id="ARBA00022989"/>
    </source>
</evidence>
<evidence type="ECO:0000313" key="12">
    <source>
        <dbReference type="Proteomes" id="UP000195918"/>
    </source>
</evidence>
<dbReference type="GO" id="GO:0005886">
    <property type="term" value="C:plasma membrane"/>
    <property type="evidence" value="ECO:0007669"/>
    <property type="project" value="UniProtKB-SubCell"/>
</dbReference>
<reference evidence="12" key="1">
    <citation type="submission" date="2017-02" db="EMBL/GenBank/DDBJ databases">
        <authorList>
            <person name="Dridi B."/>
        </authorList>
    </citation>
    <scope>NUCLEOTIDE SEQUENCE [LARGE SCALE GENOMIC DNA]</scope>
    <source>
        <strain evidence="12">bH819</strain>
    </source>
</reference>
<feature type="transmembrane region" description="Helical" evidence="8">
    <location>
        <begin position="263"/>
        <end position="292"/>
    </location>
</feature>
<evidence type="ECO:0000256" key="4">
    <source>
        <dbReference type="ARBA" id="ARBA00022741"/>
    </source>
</evidence>
<dbReference type="PANTHER" id="PTHR43394:SF1">
    <property type="entry name" value="ATP-BINDING CASSETTE SUB-FAMILY B MEMBER 10, MITOCHONDRIAL"/>
    <property type="match status" value="1"/>
</dbReference>